<dbReference type="InterPro" id="IPR036010">
    <property type="entry name" value="2Fe-2S_ferredoxin-like_sf"/>
</dbReference>
<organism evidence="8 9">
    <name type="scientific">Litorilinea aerophila</name>
    <dbReference type="NCBI Taxonomy" id="1204385"/>
    <lineage>
        <taxon>Bacteria</taxon>
        <taxon>Bacillati</taxon>
        <taxon>Chloroflexota</taxon>
        <taxon>Caldilineae</taxon>
        <taxon>Caldilineales</taxon>
        <taxon>Caldilineaceae</taxon>
        <taxon>Litorilinea</taxon>
    </lineage>
</organism>
<name>A0A540V999_9CHLR</name>
<evidence type="ECO:0000259" key="7">
    <source>
        <dbReference type="PROSITE" id="PS51379"/>
    </source>
</evidence>
<dbReference type="InterPro" id="IPR017896">
    <property type="entry name" value="4Fe4S_Fe-S-bd"/>
</dbReference>
<comment type="caution">
    <text evidence="8">The sequence shown here is derived from an EMBL/GenBank/DDBJ whole genome shotgun (WGS) entry which is preliminary data.</text>
</comment>
<dbReference type="GO" id="GO:0046872">
    <property type="term" value="F:metal ion binding"/>
    <property type="evidence" value="ECO:0007669"/>
    <property type="project" value="UniProtKB-KW"/>
</dbReference>
<gene>
    <name evidence="8" type="ORF">FKZ61_21715</name>
</gene>
<dbReference type="CDD" id="cd00207">
    <property type="entry name" value="fer2"/>
    <property type="match status" value="1"/>
</dbReference>
<keyword evidence="3" id="KW-0677">Repeat</keyword>
<dbReference type="Gene3D" id="3.10.20.740">
    <property type="match status" value="1"/>
</dbReference>
<reference evidence="8 9" key="1">
    <citation type="submission" date="2019-06" db="EMBL/GenBank/DDBJ databases">
        <title>Genome sequence of Litorilinea aerophila BAA-2444.</title>
        <authorList>
            <person name="Maclea K.S."/>
            <person name="Maurais E.G."/>
            <person name="Iannazzi L.C."/>
        </authorList>
    </citation>
    <scope>NUCLEOTIDE SEQUENCE [LARGE SCALE GENOMIC DNA]</scope>
    <source>
        <strain evidence="8 9">ATCC BAA-2444</strain>
    </source>
</reference>
<dbReference type="GO" id="GO:0042773">
    <property type="term" value="P:ATP synthesis coupled electron transport"/>
    <property type="evidence" value="ECO:0007669"/>
    <property type="project" value="InterPro"/>
</dbReference>
<dbReference type="InterPro" id="IPR050157">
    <property type="entry name" value="PSI_iron-sulfur_center"/>
</dbReference>
<evidence type="ECO:0000313" key="8">
    <source>
        <dbReference type="EMBL" id="TQE93328.1"/>
    </source>
</evidence>
<dbReference type="PROSITE" id="PS51379">
    <property type="entry name" value="4FE4S_FER_2"/>
    <property type="match status" value="2"/>
</dbReference>
<dbReference type="SUPFAM" id="SSF54862">
    <property type="entry name" value="4Fe-4S ferredoxins"/>
    <property type="match status" value="1"/>
</dbReference>
<dbReference type="Pfam" id="PF13510">
    <property type="entry name" value="Fer2_4"/>
    <property type="match status" value="1"/>
</dbReference>
<dbReference type="InterPro" id="IPR054351">
    <property type="entry name" value="NADH_UbQ_OxRdtase_ferredoxin"/>
</dbReference>
<keyword evidence="5" id="KW-0411">Iron-sulfur</keyword>
<dbReference type="InParanoid" id="A0A540V999"/>
<feature type="domain" description="2Fe-2S ferredoxin-type" evidence="6">
    <location>
        <begin position="11"/>
        <end position="89"/>
    </location>
</feature>
<dbReference type="OrthoDB" id="9805142at2"/>
<dbReference type="AlphaFoldDB" id="A0A540V999"/>
<keyword evidence="9" id="KW-1185">Reference proteome</keyword>
<dbReference type="Proteomes" id="UP000317371">
    <property type="component" value="Unassembled WGS sequence"/>
</dbReference>
<dbReference type="Gene3D" id="3.30.70.20">
    <property type="match status" value="1"/>
</dbReference>
<accession>A0A540V999</accession>
<dbReference type="PROSITE" id="PS00641">
    <property type="entry name" value="COMPLEX1_75K_1"/>
    <property type="match status" value="1"/>
</dbReference>
<dbReference type="FunFam" id="3.30.70.20:FF:000035">
    <property type="entry name" value="Iron hydrogenase 1"/>
    <property type="match status" value="1"/>
</dbReference>
<evidence type="ECO:0000256" key="4">
    <source>
        <dbReference type="ARBA" id="ARBA00023004"/>
    </source>
</evidence>
<proteinExistence type="predicted"/>
<dbReference type="PANTHER" id="PTHR24960:SF84">
    <property type="entry name" value="HYDROGENASE SUBUNIT"/>
    <property type="match status" value="1"/>
</dbReference>
<dbReference type="SUPFAM" id="SSF54292">
    <property type="entry name" value="2Fe-2S ferredoxin-like"/>
    <property type="match status" value="1"/>
</dbReference>
<keyword evidence="1" id="KW-0004">4Fe-4S</keyword>
<dbReference type="GO" id="GO:0016020">
    <property type="term" value="C:membrane"/>
    <property type="evidence" value="ECO:0007669"/>
    <property type="project" value="InterPro"/>
</dbReference>
<dbReference type="PROSITE" id="PS00198">
    <property type="entry name" value="4FE4S_FER_1"/>
    <property type="match status" value="1"/>
</dbReference>
<dbReference type="PROSITE" id="PS51085">
    <property type="entry name" value="2FE2S_FER_2"/>
    <property type="match status" value="1"/>
</dbReference>
<dbReference type="EMBL" id="VIGC01000042">
    <property type="protein sequence ID" value="TQE93328.1"/>
    <property type="molecule type" value="Genomic_DNA"/>
</dbReference>
<dbReference type="GO" id="GO:0051539">
    <property type="term" value="F:4 iron, 4 sulfur cluster binding"/>
    <property type="evidence" value="ECO:0007669"/>
    <property type="project" value="UniProtKB-KW"/>
</dbReference>
<evidence type="ECO:0000313" key="9">
    <source>
        <dbReference type="Proteomes" id="UP000317371"/>
    </source>
</evidence>
<evidence type="ECO:0000256" key="5">
    <source>
        <dbReference type="ARBA" id="ARBA00023014"/>
    </source>
</evidence>
<keyword evidence="4" id="KW-0408">Iron</keyword>
<sequence>MAMASNPSEPQQPTLTLDGERVTFTPGETLYQVARRQGKEIPTLCYDPRLQPFGGCRLCVVEVEGARAPVASCTAQAAPDMVVRTETETLAWYRRTLLEMVASENPPREVHPLRGYASQELTTLLARYGIQPGRFAGRHSGRSRLDDDNPFILRDYDLCISCYRCVRVCAEQEGDYAISVINRGFQTRIATEFDGLLKDSACTFCGQCVQTCPTGALADRKALRFAGGLDGQAQASRSIART</sequence>
<evidence type="ECO:0000256" key="1">
    <source>
        <dbReference type="ARBA" id="ARBA00022485"/>
    </source>
</evidence>
<dbReference type="Pfam" id="PF22117">
    <property type="entry name" value="Fer4_Nqo3"/>
    <property type="match status" value="1"/>
</dbReference>
<feature type="domain" description="4Fe-4S ferredoxin-type" evidence="7">
    <location>
        <begin position="150"/>
        <end position="179"/>
    </location>
</feature>
<feature type="domain" description="4Fe-4S ferredoxin-type" evidence="7">
    <location>
        <begin position="193"/>
        <end position="222"/>
    </location>
</feature>
<evidence type="ECO:0000256" key="2">
    <source>
        <dbReference type="ARBA" id="ARBA00022723"/>
    </source>
</evidence>
<keyword evidence="2" id="KW-0479">Metal-binding</keyword>
<evidence type="ECO:0000256" key="3">
    <source>
        <dbReference type="ARBA" id="ARBA00022737"/>
    </source>
</evidence>
<dbReference type="GO" id="GO:0008137">
    <property type="term" value="F:NADH dehydrogenase (ubiquinone) activity"/>
    <property type="evidence" value="ECO:0007669"/>
    <property type="project" value="InterPro"/>
</dbReference>
<protein>
    <submittedName>
        <fullName evidence="8">2Fe-2S iron-sulfur cluster binding domain-containing protein</fullName>
    </submittedName>
</protein>
<dbReference type="InterPro" id="IPR001041">
    <property type="entry name" value="2Fe-2S_ferredoxin-type"/>
</dbReference>
<evidence type="ECO:0000259" key="6">
    <source>
        <dbReference type="PROSITE" id="PS51085"/>
    </source>
</evidence>
<dbReference type="InterPro" id="IPR000283">
    <property type="entry name" value="NADH_UbQ_OxRdtase_75kDa_su_CS"/>
</dbReference>
<dbReference type="PANTHER" id="PTHR24960">
    <property type="entry name" value="PHOTOSYSTEM I IRON-SULFUR CENTER-RELATED"/>
    <property type="match status" value="1"/>
</dbReference>
<dbReference type="InterPro" id="IPR017900">
    <property type="entry name" value="4Fe4S_Fe_S_CS"/>
</dbReference>